<feature type="compositionally biased region" description="Acidic residues" evidence="2">
    <location>
        <begin position="163"/>
        <end position="175"/>
    </location>
</feature>
<keyword evidence="4" id="KW-1185">Reference proteome</keyword>
<name>A0AAV4QAE2_CAEEX</name>
<dbReference type="EMBL" id="BPLR01005826">
    <property type="protein sequence ID" value="GIY05292.1"/>
    <property type="molecule type" value="Genomic_DNA"/>
</dbReference>
<protein>
    <recommendedName>
        <fullName evidence="5">RRM domain-containing protein</fullName>
    </recommendedName>
</protein>
<dbReference type="Proteomes" id="UP001054945">
    <property type="component" value="Unassembled WGS sequence"/>
</dbReference>
<sequence length="182" mass="20805">MDLYNKQHTGDDIGTAELISKVNELRKQAKALGLLDNVTHCTPVRNQSRHSNSRYSSRKFVLTHHIVDHRPRGLIVTGYTVKEGLMKHFMQYGNIEKAEETPAGLIITYNTRLEAEGAYVHGSKFGDTVLSVTWYHNPQLTAMQNQDQNNDSDLKHEISPVPEGDDEEEEEEEDSEARSWRR</sequence>
<gene>
    <name evidence="3" type="ORF">CEXT_191131</name>
</gene>
<dbReference type="SUPFAM" id="SSF54928">
    <property type="entry name" value="RNA-binding domain, RBD"/>
    <property type="match status" value="1"/>
</dbReference>
<feature type="region of interest" description="Disordered" evidence="2">
    <location>
        <begin position="143"/>
        <end position="182"/>
    </location>
</feature>
<accession>A0AAV4QAE2</accession>
<organism evidence="3 4">
    <name type="scientific">Caerostris extrusa</name>
    <name type="common">Bark spider</name>
    <name type="synonym">Caerostris bankana</name>
    <dbReference type="NCBI Taxonomy" id="172846"/>
    <lineage>
        <taxon>Eukaryota</taxon>
        <taxon>Metazoa</taxon>
        <taxon>Ecdysozoa</taxon>
        <taxon>Arthropoda</taxon>
        <taxon>Chelicerata</taxon>
        <taxon>Arachnida</taxon>
        <taxon>Araneae</taxon>
        <taxon>Araneomorphae</taxon>
        <taxon>Entelegynae</taxon>
        <taxon>Araneoidea</taxon>
        <taxon>Araneidae</taxon>
        <taxon>Caerostris</taxon>
    </lineage>
</organism>
<comment type="caution">
    <text evidence="3">The sequence shown here is derived from an EMBL/GenBank/DDBJ whole genome shotgun (WGS) entry which is preliminary data.</text>
</comment>
<dbReference type="PANTHER" id="PTHR14398:SF0">
    <property type="entry name" value="ZINC FINGER PROTEIN SWM"/>
    <property type="match status" value="1"/>
</dbReference>
<proteinExistence type="predicted"/>
<evidence type="ECO:0000256" key="2">
    <source>
        <dbReference type="SAM" id="MobiDB-lite"/>
    </source>
</evidence>
<keyword evidence="1" id="KW-0694">RNA-binding</keyword>
<dbReference type="AlphaFoldDB" id="A0AAV4QAE2"/>
<evidence type="ECO:0008006" key="5">
    <source>
        <dbReference type="Google" id="ProtNLM"/>
    </source>
</evidence>
<dbReference type="GO" id="GO:0005634">
    <property type="term" value="C:nucleus"/>
    <property type="evidence" value="ECO:0007669"/>
    <property type="project" value="TreeGrafter"/>
</dbReference>
<evidence type="ECO:0000313" key="3">
    <source>
        <dbReference type="EMBL" id="GIY05292.1"/>
    </source>
</evidence>
<dbReference type="GO" id="GO:0003723">
    <property type="term" value="F:RNA binding"/>
    <property type="evidence" value="ECO:0007669"/>
    <property type="project" value="UniProtKB-KW"/>
</dbReference>
<reference evidence="3 4" key="1">
    <citation type="submission" date="2021-06" db="EMBL/GenBank/DDBJ databases">
        <title>Caerostris extrusa draft genome.</title>
        <authorList>
            <person name="Kono N."/>
            <person name="Arakawa K."/>
        </authorList>
    </citation>
    <scope>NUCLEOTIDE SEQUENCE [LARGE SCALE GENOMIC DNA]</scope>
</reference>
<dbReference type="PANTHER" id="PTHR14398">
    <property type="entry name" value="RNA RECOGNITION RRM/RNP DOMAIN"/>
    <property type="match status" value="1"/>
</dbReference>
<evidence type="ECO:0000313" key="4">
    <source>
        <dbReference type="Proteomes" id="UP001054945"/>
    </source>
</evidence>
<evidence type="ECO:0000256" key="1">
    <source>
        <dbReference type="ARBA" id="ARBA00022884"/>
    </source>
</evidence>
<dbReference type="InterPro" id="IPR035979">
    <property type="entry name" value="RBD_domain_sf"/>
</dbReference>
<dbReference type="InterPro" id="IPR045137">
    <property type="entry name" value="RBM26/27"/>
</dbReference>